<proteinExistence type="predicted"/>
<evidence type="ECO:0000313" key="1">
    <source>
        <dbReference type="EMBL" id="MFC5223418.1"/>
    </source>
</evidence>
<sequence>MASDKQYVQARIDALLTAAEAGDPLDESWEPVRLIAQTLIEKAQTR</sequence>
<evidence type="ECO:0000313" key="2">
    <source>
        <dbReference type="Proteomes" id="UP001596156"/>
    </source>
</evidence>
<dbReference type="Proteomes" id="UP001596156">
    <property type="component" value="Unassembled WGS sequence"/>
</dbReference>
<protein>
    <submittedName>
        <fullName evidence="1">Uncharacterized protein</fullName>
    </submittedName>
</protein>
<keyword evidence="2" id="KW-1185">Reference proteome</keyword>
<reference evidence="2" key="1">
    <citation type="journal article" date="2019" name="Int. J. Syst. Evol. Microbiol.">
        <title>The Global Catalogue of Microorganisms (GCM) 10K type strain sequencing project: providing services to taxonomists for standard genome sequencing and annotation.</title>
        <authorList>
            <consortium name="The Broad Institute Genomics Platform"/>
            <consortium name="The Broad Institute Genome Sequencing Center for Infectious Disease"/>
            <person name="Wu L."/>
            <person name="Ma J."/>
        </authorList>
    </citation>
    <scope>NUCLEOTIDE SEQUENCE [LARGE SCALE GENOMIC DNA]</scope>
    <source>
        <strain evidence="2">CCM 8479</strain>
    </source>
</reference>
<organism evidence="1 2">
    <name type="scientific">Streptomyces fimbriatus</name>
    <dbReference type="NCBI Taxonomy" id="68197"/>
    <lineage>
        <taxon>Bacteria</taxon>
        <taxon>Bacillati</taxon>
        <taxon>Actinomycetota</taxon>
        <taxon>Actinomycetes</taxon>
        <taxon>Kitasatosporales</taxon>
        <taxon>Streptomycetaceae</taxon>
        <taxon>Streptomyces</taxon>
    </lineage>
</organism>
<comment type="caution">
    <text evidence="1">The sequence shown here is derived from an EMBL/GenBank/DDBJ whole genome shotgun (WGS) entry which is preliminary data.</text>
</comment>
<gene>
    <name evidence="1" type="ORF">ACFPN6_02150</name>
</gene>
<name>A0ABW0CZD9_STRFI</name>
<dbReference type="EMBL" id="JBHSKL010000003">
    <property type="protein sequence ID" value="MFC5223418.1"/>
    <property type="molecule type" value="Genomic_DNA"/>
</dbReference>
<accession>A0ABW0CZD9</accession>